<keyword evidence="2" id="KW-0472">Membrane</keyword>
<gene>
    <name evidence="3" type="ORF">BOVATA_046340</name>
</gene>
<evidence type="ECO:0000256" key="1">
    <source>
        <dbReference type="SAM" id="Coils"/>
    </source>
</evidence>
<feature type="coiled-coil region" evidence="1">
    <location>
        <begin position="2382"/>
        <end position="2443"/>
    </location>
</feature>
<sequence length="3320" mass="372190">MSFLHGVLESVKEDDAVKTYDNNDINNVISSLKTNVGQGRQAFQAAVDKVDHKTTDVFMEFSKFGHTSIVEKINYIAGAQGMKLQDQLTSWRSTLTGLDAQLESLITHNVNVLDPVLRDKLMHKIEPVKSAVQVLKGSADSKELEGQVKTVDYTLHVQFSAIYNALYELTKVRNAHFNTITDSLNASRELVEKELHKSTGTTTVQILSMFEEIKMATSNVYHSLMGKKVDIERLVTQAQEAFGTLKESVGQNTANEKTGVIGNWDKLKEDIRNFVFHHIYGQNATDGIKGIVSGIGTYASGFSGKTAFGRLIGEWVNEIVDKEPMKGYITAYVTKNNDEKKFSGNLSGGSVDDMVSHMNSILKDKVADALKQIKPKTLLGTNSTVDGDLQDVIDFLTQFFSKVITQESTIITAVEEKLGEDEHLSMTTPSTSPHKPYLVDAVKATLTAVASTTKQLSAQLQKFKITSKIANLTQVRQRVGEIPGKLYDDSSLGQQITNALLVVKNKIELLTPILQNTGGTLKAKVEEIQNEVINDLNDITIKEQSTINSKKQSAKEKMEELKNKIENKLKDINGAVVDANTLLKNAIDGVETVVKTAQDTIKQAIQKLFAEQHVADLSALHTLVEQKLAEVRKIIDEDKVTGVKGFFGKMEKYFVKKINDFFPKLLELQQPADDPSQKKTLADLSETVNKAYGFFFHHLQQQTDFVSDFEKIKPSATALHTLLEKLVTSQHFDYKFRDNLDKLKIQLEALIPHTFGEGQAPAILEALRTGFHPLVKELGKAYVSRYSGLKLRQLVDDKDSGSPEKGKITVLNEDGINCAKTCLTSLKILQDELSSLREMCEKDATRGGWKMLTLTQKDGNRSNPLGAFFKNSGYNVPQNQDTQDGELRNKKECHGNYILDSLLNSTLKTTDQTSKHLKVCESNKVKGKDKPKKDDNFNLSDLLSCLHSHLVEYYSVGHIAKFASKRHPCSIFEMLTWLTGLPHNSVYKPTTDHITTLFLVDDEANPTKKKNVPIDAYPSSFTDKNVHHALQQITSYSHLILTRILGTGDAHTIYASDFSNNHLGLHYPKRGEDCLNMILDILRRVFPPLRFLESRCNIRTSDNGWRNCQYGRDVSFAKSHCNEHPSDESDCRPRSPLMSYLSDSLPGHLPHHLTQIGCRSSCSTCTKATPGMPCLTPLGFRGFSGSTRLGKELGNVLSKMFDESHISCIMSLSPKPPATIAEHFGFALSIVMGINVPKTRASEKAKLLQTPFVDAIESSITKQSISLYSPATELTDAVNKVYGMSQKDHSTTYPGPEFTELCSLSRNNISASKDVHCAPYVSTLCTDTYNYLPNKHSNLYLSWMLYLPWDFHEYLKNLYDAFCNIVCQDWGCRSCLHGEKCKRGQHGLTDEKTTAPHCRCISISLNDKIDLLKNSAKSTGNSQNDSKINDLKSQLKDHIAKYHSLSESDRTSQLKDIHSRMVSLAELSGKLGQFIGQSDVITKAIENAITTIIDSNDDFKSLLNSQSPTPQSSTSVPAVSIDTDKFDEKIKRYEEQIKLLKPKIEEHKTQKTSVPDDLNKSHESCQSKLDALQKLKSLNESFESLKSPQDKPCETLLNNLCSGLEKFLGYQETSKGYDGSGIVYSDLDRLCDGVMSFLHGVLESVKDDDNVTTYDKDNDFKNLPSSISKLMHKGSHGFSQAIAQVSDALGAWSGELERKTSTVVHLFTNLRAINFVALKKSLSALNELRHDELGQVAEKLQTCFRDASQLRTAYNMAKQQYGLLDKSLISKLHDPVSKTEMEVKLFFEAATNKELRDVLRLSEEQLTELENNVKYKIEYHVRVMQGEINQDFNDQIKNPITEVDKKLKEVKGRLGKWMLEAHSVLDTAVGKASEIWKGLEPMGRESTGTNISKITEANSEISKVHETLSRIEGSLNFWIKGAEGTVQSALSKVEAILTEIGERSKNKMDVISAIQSLKTQTATHFLNLKSEELKAITQQAGEHLKELASSVEESVYQKLMLEQSSYLQVAQTPGITHGVQRDTQFNGTQLQSWSQAVYSCLTFAQTIMRSISQYRHGYYPLIQTQQLVSPMMQLQQIERSGVQDLYVDLHKIQYQASTFTLSSTKLSQHHEAIDGYVSAMTGVISASAQFFQSEIQRAFHSVTATLNIEYNWNNVSHVTQPLSGALQNGYDFFLQLQSLLGQHTQHPGPTNIQETLKKLSELPPKVKQFDSELIAGKKNFDRLAEDITRPFDSLLQVIKTESDDSGRKGLKQYLNDELKAKYFKEPPFHSEKDNSSINKINADIGTQNDNIPKQTQSIGQAVKAIKTQLSSLKTSLKTDVLDKMSDLLNKGIFGDNEWQHGAKGVKKIHMEIKNIIGDSRKQEDTLTKILDDSDNFYQNVILKKAQAALDAINKEVIKQVQEKTKAIQNKAKTQYHTRINRMYDEMEQAVEKHIKEIEKKIAEDLSSGVKGFLRAVKYNDYPGNKLQALKDNDAVSLLASALHSYLNVIYHYLSADLPKHLPSSHYPSQLSTIHSAVDTLLSHLREQKHFTHEVPGMLAELKTSVQALHSTNFGNPAYPVLDAFPKSLVKFVEQLERGYVSTYSKQEWNAEYSGKYAQVCLTVFHTCFRNLNKLTNGYHSAKKSQQINLGTHLGKYLYKCGYIVSDDRKQNGELQNKPECTGGNIETWLTGTVTSLSGTRNLIQDLECLFTNVERYNRVCHHATFSATKYPSSIYQMLHWCSGLQYNSVYEKLCVYFRELFAKPKGLKEVKYSAIPKEQLKLEAYPHTIMYDDLEPALYDVCSRSRTVLTAILGHGHAGGVYASQFSNNSLSLYYPTSMTTLICMLQNIVYRLYQQLTFLYKQCCYPTNLSGWSDCWYGREVGGSDWQCNSLQCPNQIPNQKAKQNTNQTPNQSHKQTCARTCDQHPKCGLKSPLQSYLEDGLQGFLPHSVTAKSSGISCSTCGKTSPGMPCKTPMGFPEIGLTASQMKTGRDIRHVLFYFCGDSTACLTNLCGLFHCLLPSAPKTLGEMFAFYFNLLNGWEKSGEHRKEAFDSAVSNACFMRAYDEMNQCSDLFKHGKHFEVSAKQGTKYGIYHNRGDLYSLCRPNVSCYDGRNQCGAYIASLSTDTCGTFASKNASNYLSWIVYLTETFYDLLCQLSKACHGNCGSEKSRCRVTGCAKNICSFSKQSYFEETHMQHDGRCNSILNCRHTHPALYAYGFTFGDRTNLDGRIDDKDIPKRTCKTFIVQLQNVCSDRSVLSQIIHETIPNFLWKIRQPFSYLLLALWSLSLLYLLHIAVVRLDVLGIRSHLRSPSSHRIAAQSLLAAARVKALANVKYFSP</sequence>
<keyword evidence="2" id="KW-0812">Transmembrane</keyword>
<reference evidence="3 4" key="1">
    <citation type="journal article" date="2017" name="BMC Genomics">
        <title>Whole-genome assembly of Babesia ovata and comparative genomics between closely related pathogens.</title>
        <authorList>
            <person name="Yamagishi J."/>
            <person name="Asada M."/>
            <person name="Hakimi H."/>
            <person name="Tanaka T.Q."/>
            <person name="Sugimoto C."/>
            <person name="Kawazu S."/>
        </authorList>
    </citation>
    <scope>NUCLEOTIDE SEQUENCE [LARGE SCALE GENOMIC DNA]</scope>
    <source>
        <strain evidence="3 4">Miyake</strain>
    </source>
</reference>
<comment type="caution">
    <text evidence="3">The sequence shown here is derived from an EMBL/GenBank/DDBJ whole genome shotgun (WGS) entry which is preliminary data.</text>
</comment>
<evidence type="ECO:0000256" key="2">
    <source>
        <dbReference type="SAM" id="Phobius"/>
    </source>
</evidence>
<organism evidence="3 4">
    <name type="scientific">Babesia ovata</name>
    <dbReference type="NCBI Taxonomy" id="189622"/>
    <lineage>
        <taxon>Eukaryota</taxon>
        <taxon>Sar</taxon>
        <taxon>Alveolata</taxon>
        <taxon>Apicomplexa</taxon>
        <taxon>Aconoidasida</taxon>
        <taxon>Piroplasmida</taxon>
        <taxon>Babesiidae</taxon>
        <taxon>Babesia</taxon>
    </lineage>
</organism>
<keyword evidence="1" id="KW-0175">Coiled coil</keyword>
<dbReference type="EMBL" id="BDSA01000017">
    <property type="protein sequence ID" value="GBE63141.1"/>
    <property type="molecule type" value="Genomic_DNA"/>
</dbReference>
<dbReference type="RefSeq" id="XP_028869384.1">
    <property type="nucleotide sequence ID" value="XM_029013551.1"/>
</dbReference>
<dbReference type="Proteomes" id="UP000236319">
    <property type="component" value="Unassembled WGS sequence"/>
</dbReference>
<evidence type="ECO:0008006" key="5">
    <source>
        <dbReference type="Google" id="ProtNLM"/>
    </source>
</evidence>
<dbReference type="GeneID" id="39876911"/>
<dbReference type="VEuPathDB" id="PiroplasmaDB:BOVATA_046340"/>
<keyword evidence="4" id="KW-1185">Reference proteome</keyword>
<feature type="transmembrane region" description="Helical" evidence="2">
    <location>
        <begin position="3258"/>
        <end position="3281"/>
    </location>
</feature>
<evidence type="ECO:0000313" key="3">
    <source>
        <dbReference type="EMBL" id="GBE63141.1"/>
    </source>
</evidence>
<feature type="coiled-coil region" evidence="1">
    <location>
        <begin position="544"/>
        <end position="578"/>
    </location>
</feature>
<proteinExistence type="predicted"/>
<accession>A0A2H6KJI2</accession>
<protein>
    <recommendedName>
        <fullName evidence="5">C3H1-type domain-containing protein</fullName>
    </recommendedName>
</protein>
<dbReference type="SUPFAM" id="SSF58113">
    <property type="entry name" value="Apolipoprotein A-I"/>
    <property type="match status" value="1"/>
</dbReference>
<keyword evidence="2" id="KW-1133">Transmembrane helix</keyword>
<evidence type="ECO:0000313" key="4">
    <source>
        <dbReference type="Proteomes" id="UP000236319"/>
    </source>
</evidence>
<name>A0A2H6KJI2_9APIC</name>